<proteinExistence type="predicted"/>
<name>A0ABY0TAU7_9PROT</name>
<protein>
    <submittedName>
        <fullName evidence="2">NADH dehydrogenase</fullName>
    </submittedName>
</protein>
<dbReference type="PANTHER" id="PTHR12126">
    <property type="entry name" value="NADH-UBIQUINONE OXIDOREDUCTASE 39 KDA SUBUNIT-RELATED"/>
    <property type="match status" value="1"/>
</dbReference>
<dbReference type="InterPro" id="IPR016040">
    <property type="entry name" value="NAD(P)-bd_dom"/>
</dbReference>
<evidence type="ECO:0000313" key="3">
    <source>
        <dbReference type="Proteomes" id="UP000183471"/>
    </source>
</evidence>
<dbReference type="SUPFAM" id="SSF51735">
    <property type="entry name" value="NAD(P)-binding Rossmann-fold domains"/>
    <property type="match status" value="1"/>
</dbReference>
<comment type="caution">
    <text evidence="2">The sequence shown here is derived from an EMBL/GenBank/DDBJ whole genome shotgun (WGS) entry which is preliminary data.</text>
</comment>
<organism evidence="2 3">
    <name type="scientific">Nitrosospira multiformis</name>
    <dbReference type="NCBI Taxonomy" id="1231"/>
    <lineage>
        <taxon>Bacteria</taxon>
        <taxon>Pseudomonadati</taxon>
        <taxon>Pseudomonadota</taxon>
        <taxon>Betaproteobacteria</taxon>
        <taxon>Nitrosomonadales</taxon>
        <taxon>Nitrosomonadaceae</taxon>
        <taxon>Nitrosospira</taxon>
    </lineage>
</organism>
<accession>A0ABY0TAU7</accession>
<sequence>MFPKRKKISQMKINNVCIVGGSGFVGKHIANLLTTREINVRIPTRHRERAKELLVLPTADVVEADVHDDAALDRLLVGMDAVINLAGILHGDFRAVHVELPRKIVAACTRNGITRLLHMSALNAGIDRPSEYLRSKGEGERIVMTSSLTATAFRPSVIFGPGDSSLNLFARLARWLPVLPLASPDAKFQPVFIENVAQAFAASLENPDTTGQSYDLCGPQCYTLRQLVAYAAHITGHNPAIIGLSDSLSYLQALMMEFLPGKLMTRDNYYSMKMDSVCGPDHSNLAEVWGIRPTALEEVAPLYLANHMPRERYDRFRHRAGR</sequence>
<dbReference type="InterPro" id="IPR036291">
    <property type="entry name" value="NAD(P)-bd_dom_sf"/>
</dbReference>
<dbReference type="PANTHER" id="PTHR12126:SF11">
    <property type="entry name" value="NADH DEHYDROGENASE [UBIQUINONE] 1 ALPHA SUBCOMPLEX SUBUNIT 9, MITOCHONDRIAL"/>
    <property type="match status" value="1"/>
</dbReference>
<dbReference type="InterPro" id="IPR051207">
    <property type="entry name" value="ComplexI_NDUFA9_subunit"/>
</dbReference>
<reference evidence="2 3" key="1">
    <citation type="submission" date="2016-10" db="EMBL/GenBank/DDBJ databases">
        <authorList>
            <person name="Varghese N."/>
            <person name="Submissions S."/>
        </authorList>
    </citation>
    <scope>NUCLEOTIDE SEQUENCE [LARGE SCALE GENOMIC DNA]</scope>
    <source>
        <strain evidence="2 3">Nl1</strain>
    </source>
</reference>
<dbReference type="EMBL" id="FNKY01000001">
    <property type="protein sequence ID" value="SDQ27553.1"/>
    <property type="molecule type" value="Genomic_DNA"/>
</dbReference>
<feature type="domain" description="NAD(P)-binding" evidence="1">
    <location>
        <begin position="20"/>
        <end position="157"/>
    </location>
</feature>
<evidence type="ECO:0000259" key="1">
    <source>
        <dbReference type="Pfam" id="PF13460"/>
    </source>
</evidence>
<dbReference type="Proteomes" id="UP000183471">
    <property type="component" value="Unassembled WGS sequence"/>
</dbReference>
<dbReference type="Gene3D" id="3.40.50.720">
    <property type="entry name" value="NAD(P)-binding Rossmann-like Domain"/>
    <property type="match status" value="1"/>
</dbReference>
<evidence type="ECO:0000313" key="2">
    <source>
        <dbReference type="EMBL" id="SDQ27553.1"/>
    </source>
</evidence>
<keyword evidence="3" id="KW-1185">Reference proteome</keyword>
<gene>
    <name evidence="2" type="ORF">SAMN05216402_0143</name>
</gene>
<dbReference type="Pfam" id="PF13460">
    <property type="entry name" value="NAD_binding_10"/>
    <property type="match status" value="1"/>
</dbReference>
<dbReference type="CDD" id="cd05271">
    <property type="entry name" value="NDUFA9_like_SDR_a"/>
    <property type="match status" value="1"/>
</dbReference>